<evidence type="ECO:0000259" key="1">
    <source>
        <dbReference type="PROSITE" id="PS50106"/>
    </source>
</evidence>
<dbReference type="SMART" id="SM00228">
    <property type="entry name" value="PDZ"/>
    <property type="match status" value="1"/>
</dbReference>
<dbReference type="InterPro" id="IPR036034">
    <property type="entry name" value="PDZ_sf"/>
</dbReference>
<dbReference type="Proteomes" id="UP000261500">
    <property type="component" value="Unplaced"/>
</dbReference>
<dbReference type="GO" id="GO:0120192">
    <property type="term" value="P:tight junction assembly"/>
    <property type="evidence" value="ECO:0007669"/>
    <property type="project" value="TreeGrafter"/>
</dbReference>
<organism evidence="2 3">
    <name type="scientific">Poecilia latipinna</name>
    <name type="common">sailfin molly</name>
    <dbReference type="NCBI Taxonomy" id="48699"/>
    <lineage>
        <taxon>Eukaryota</taxon>
        <taxon>Metazoa</taxon>
        <taxon>Chordata</taxon>
        <taxon>Craniata</taxon>
        <taxon>Vertebrata</taxon>
        <taxon>Euteleostomi</taxon>
        <taxon>Actinopterygii</taxon>
        <taxon>Neopterygii</taxon>
        <taxon>Teleostei</taxon>
        <taxon>Neoteleostei</taxon>
        <taxon>Acanthomorphata</taxon>
        <taxon>Ovalentaria</taxon>
        <taxon>Atherinomorphae</taxon>
        <taxon>Cyprinodontiformes</taxon>
        <taxon>Poeciliidae</taxon>
        <taxon>Poeciliinae</taxon>
        <taxon>Poecilia</taxon>
    </lineage>
</organism>
<dbReference type="STRING" id="48699.ENSPLAP00000028894"/>
<dbReference type="InterPro" id="IPR001478">
    <property type="entry name" value="PDZ"/>
</dbReference>
<sequence>KLLIARDVTKPNYLSSPALNQDTLDDKVCFSVQFTKNSRGLGFSISSYVGDLNSVYSAGVMVKSIVKGSSADQDGQMRVGDIILSVDGVSLQGCSEQRAMEVLRRTGPVVRLRLLRKAVCLRHILLPVSPLQPLRHSHSLHEGSPYKSGLNEIQETGDSPWNTYLNWKII</sequence>
<dbReference type="PROSITE" id="PS50106">
    <property type="entry name" value="PDZ"/>
    <property type="match status" value="1"/>
</dbReference>
<proteinExistence type="predicted"/>
<dbReference type="GeneTree" id="ENSGT00940000155586"/>
<feature type="domain" description="PDZ" evidence="1">
    <location>
        <begin position="31"/>
        <end position="118"/>
    </location>
</feature>
<dbReference type="GO" id="GO:0005923">
    <property type="term" value="C:bicellular tight junction"/>
    <property type="evidence" value="ECO:0007669"/>
    <property type="project" value="TreeGrafter"/>
</dbReference>
<reference evidence="2" key="1">
    <citation type="submission" date="2025-08" db="UniProtKB">
        <authorList>
            <consortium name="Ensembl"/>
        </authorList>
    </citation>
    <scope>IDENTIFICATION</scope>
</reference>
<dbReference type="Pfam" id="PF00595">
    <property type="entry name" value="PDZ"/>
    <property type="match status" value="1"/>
</dbReference>
<evidence type="ECO:0000313" key="2">
    <source>
        <dbReference type="Ensembl" id="ENSPLAP00000028894.1"/>
    </source>
</evidence>
<keyword evidence="3" id="KW-1185">Reference proteome</keyword>
<dbReference type="SUPFAM" id="SSF50156">
    <property type="entry name" value="PDZ domain-like"/>
    <property type="match status" value="1"/>
</dbReference>
<dbReference type="GO" id="GO:0045177">
    <property type="term" value="C:apical part of cell"/>
    <property type="evidence" value="ECO:0007669"/>
    <property type="project" value="TreeGrafter"/>
</dbReference>
<protein>
    <recommendedName>
        <fullName evidence="1">PDZ domain-containing protein</fullName>
    </recommendedName>
</protein>
<dbReference type="GO" id="GO:0005737">
    <property type="term" value="C:cytoplasm"/>
    <property type="evidence" value="ECO:0007669"/>
    <property type="project" value="TreeGrafter"/>
</dbReference>
<dbReference type="AlphaFoldDB" id="A0A3B3VVW4"/>
<dbReference type="InterPro" id="IPR051342">
    <property type="entry name" value="PDZ_scaffold"/>
</dbReference>
<dbReference type="Gene3D" id="2.30.42.10">
    <property type="match status" value="1"/>
</dbReference>
<accession>A0A3B3VVW4</accession>
<evidence type="ECO:0000313" key="3">
    <source>
        <dbReference type="Proteomes" id="UP000261500"/>
    </source>
</evidence>
<dbReference type="GO" id="GO:0005886">
    <property type="term" value="C:plasma membrane"/>
    <property type="evidence" value="ECO:0007669"/>
    <property type="project" value="TreeGrafter"/>
</dbReference>
<dbReference type="PANTHER" id="PTHR19964">
    <property type="entry name" value="MULTIPLE PDZ DOMAIN PROTEIN"/>
    <property type="match status" value="1"/>
</dbReference>
<name>A0A3B3VVW4_9TELE</name>
<dbReference type="PANTHER" id="PTHR19964:SF10">
    <property type="entry name" value="MULTIPLE PDZ DOMAIN PROTEIN"/>
    <property type="match status" value="1"/>
</dbReference>
<reference evidence="2" key="2">
    <citation type="submission" date="2025-09" db="UniProtKB">
        <authorList>
            <consortium name="Ensembl"/>
        </authorList>
    </citation>
    <scope>IDENTIFICATION</scope>
</reference>
<dbReference type="Ensembl" id="ENSPLAT00000030471.1">
    <property type="protein sequence ID" value="ENSPLAP00000028894.1"/>
    <property type="gene ID" value="ENSPLAG00000018661.1"/>
</dbReference>